<evidence type="ECO:0000313" key="1">
    <source>
        <dbReference type="EMBL" id="PWB08336.1"/>
    </source>
</evidence>
<dbReference type="EMBL" id="PUBV01000006">
    <property type="protein sequence ID" value="PWB08336.1"/>
    <property type="molecule type" value="Genomic_DNA"/>
</dbReference>
<dbReference type="RefSeq" id="WP_107035441.1">
    <property type="nucleotide sequence ID" value="NZ_PUBV01000006.1"/>
</dbReference>
<gene>
    <name evidence="1" type="ORF">C5O25_03975</name>
</gene>
<dbReference type="Proteomes" id="UP000244925">
    <property type="component" value="Unassembled WGS sequence"/>
</dbReference>
<comment type="caution">
    <text evidence="1">The sequence shown here is derived from an EMBL/GenBank/DDBJ whole genome shotgun (WGS) entry which is preliminary data.</text>
</comment>
<sequence>MTQKEFEERTRRLITAEDYHLVENLYMAAGNMGKDEFCKEMRAMCAYDGANDHIELRQCLKEIGRRVGGMDVELSFLKKAVKKEQEELAEFLIGKASAYNDTDFYSKAVKLVGQKQVTLCKIRMGLPLWSEDMQYINDNLK</sequence>
<proteinExistence type="predicted"/>
<accession>A0A2V1IU15</accession>
<reference evidence="2" key="1">
    <citation type="submission" date="2018-02" db="EMBL/GenBank/DDBJ databases">
        <authorList>
            <person name="Clavel T."/>
            <person name="Strowig T."/>
        </authorList>
    </citation>
    <scope>NUCLEOTIDE SEQUENCE [LARGE SCALE GENOMIC DNA]</scope>
    <source>
        <strain evidence="2">DSM 100764</strain>
    </source>
</reference>
<dbReference type="AlphaFoldDB" id="A0A2V1IU15"/>
<protein>
    <submittedName>
        <fullName evidence="1">Uncharacterized protein</fullName>
    </submittedName>
</protein>
<name>A0A2V1IU15_9BACT</name>
<evidence type="ECO:0000313" key="2">
    <source>
        <dbReference type="Proteomes" id="UP000244925"/>
    </source>
</evidence>
<organism evidence="1 2">
    <name type="scientific">Paramuribaculum intestinale</name>
    <dbReference type="NCBI Taxonomy" id="2094151"/>
    <lineage>
        <taxon>Bacteria</taxon>
        <taxon>Pseudomonadati</taxon>
        <taxon>Bacteroidota</taxon>
        <taxon>Bacteroidia</taxon>
        <taxon>Bacteroidales</taxon>
        <taxon>Muribaculaceae</taxon>
        <taxon>Paramuribaculum</taxon>
    </lineage>
</organism>
<keyword evidence="2" id="KW-1185">Reference proteome</keyword>